<dbReference type="InterPro" id="IPR008969">
    <property type="entry name" value="CarboxyPept-like_regulatory"/>
</dbReference>
<comment type="subcellular location">
    <subcellularLocation>
        <location evidence="1 8">Cell outer membrane</location>
        <topology evidence="1 8">Multi-pass membrane protein</topology>
    </subcellularLocation>
</comment>
<comment type="caution">
    <text evidence="13">The sequence shown here is derived from an EMBL/GenBank/DDBJ whole genome shotgun (WGS) entry which is preliminary data.</text>
</comment>
<gene>
    <name evidence="13" type="ORF">H9848_10650</name>
</gene>
<evidence type="ECO:0000313" key="13">
    <source>
        <dbReference type="EMBL" id="HIX87046.1"/>
    </source>
</evidence>
<dbReference type="InterPro" id="IPR023997">
    <property type="entry name" value="TonB-dep_OMP_SusC/RagA_CS"/>
</dbReference>
<dbReference type="NCBIfam" id="TIGR04057">
    <property type="entry name" value="SusC_RagA_signa"/>
    <property type="match status" value="1"/>
</dbReference>
<evidence type="ECO:0000256" key="3">
    <source>
        <dbReference type="ARBA" id="ARBA00022452"/>
    </source>
</evidence>
<keyword evidence="5 9" id="KW-0798">TonB box</keyword>
<dbReference type="Gene3D" id="2.170.130.10">
    <property type="entry name" value="TonB-dependent receptor, plug domain"/>
    <property type="match status" value="1"/>
</dbReference>
<dbReference type="Proteomes" id="UP000823847">
    <property type="component" value="Unassembled WGS sequence"/>
</dbReference>
<keyword evidence="3 8" id="KW-1134">Transmembrane beta strand</keyword>
<evidence type="ECO:0000259" key="12">
    <source>
        <dbReference type="Pfam" id="PF07715"/>
    </source>
</evidence>
<dbReference type="PROSITE" id="PS52016">
    <property type="entry name" value="TONB_DEPENDENT_REC_3"/>
    <property type="match status" value="1"/>
</dbReference>
<accession>A0A9D1XSU5</accession>
<feature type="domain" description="TonB-dependent receptor plug" evidence="12">
    <location>
        <begin position="126"/>
        <end position="232"/>
    </location>
</feature>
<evidence type="ECO:0000256" key="1">
    <source>
        <dbReference type="ARBA" id="ARBA00004571"/>
    </source>
</evidence>
<comment type="similarity">
    <text evidence="8 9">Belongs to the TonB-dependent receptor family.</text>
</comment>
<keyword evidence="13" id="KW-0675">Receptor</keyword>
<dbReference type="Pfam" id="PF13715">
    <property type="entry name" value="CarbopepD_reg_2"/>
    <property type="match status" value="1"/>
</dbReference>
<dbReference type="Pfam" id="PF07715">
    <property type="entry name" value="Plug"/>
    <property type="match status" value="1"/>
</dbReference>
<sequence>MQGKKILDSFKHWKGMFLSMLMLFCVTAAYGQSGTVKGKVLDEQGEPIIGANIVEKGTTNGTITDIDGNYSIAVNDLRRAVLQFSYIGYNSVEESVKGRTQIQINLEASVVNLGEVVAIGYGTQTRREITGSVANVSEENFNKGVNRDASDLLQGKVAGLTITTGSGDVTRGSQIRLRGTSTLQNDQGPMIVIDGVPGGDMSTVAPSDIESISVLKDASSAAIYGSRAAGGVILITTKRGSGSKTQINYDGYVTMDKVANKPDLLNAQEWRDANKALGNNISSYDRYTADTDWFGEMLRTGISQSHSLSMSGGSSKSNYRASYTYLDRNGIARNNYMTRHSFRFQFQQRAINDRLRIGLTGSATLTDMEMPTADDFIKAYNMPPVFPVYNEDGSYFTTFNAEYDLGNPVQNQNQNYRRSKNSYFYGQGDLQFEIIDGLNIKVNLYKSRFMNDYSQWASPENEGGLSDNGYARRRARTWDRDLMEWTLNYENAFGPEEKHKVSGLLGYSWESNLYADQSSIARNFAVVSMGADNIQSGSKLDVGNVTSSRNEYKLISMFARAHYSFDERYMITATVRRDGSSKFGANHKWGWFPSVSAAWGISQEAFMENVDWIDDLKLRAGYGVTGNQDGLQPYKSLELYEAYGTYTDQGGSQLIAYRVSQNANPDLKWESTAMLNVGIDFQMFNGRLGGTIEYYDKKTSDMLYNYAVPTPTYVYGTIAANVGDMSNKGVEVLLNLDVIRNKNFVWNTSVNLAHNKNKITKLSNELYSTERVYVGDPWIRGASGVTSHVVEEGYPVGQFFMLKCNGIDENGKFIIEDVNNDGQITDDDRTYVGDAQPDLTFGWNNTFTWKRWDASFFIRGSIGQKVLNNPLAAYGNNTYLNGYNAMKNDDLLVLRENSRVCSYYVENASFARLDNMSIGYTFDTKNIDWLEKARVYVAAQNLFVITGYKGLDPEVELFRGEASDSDAGLSPGIEPRNYMPKARSFTFGVNLTF</sequence>
<dbReference type="InterPro" id="IPR037066">
    <property type="entry name" value="Plug_dom_sf"/>
</dbReference>
<evidence type="ECO:0000313" key="14">
    <source>
        <dbReference type="Proteomes" id="UP000823847"/>
    </source>
</evidence>
<dbReference type="Gene3D" id="2.40.170.20">
    <property type="entry name" value="TonB-dependent receptor, beta-barrel domain"/>
    <property type="match status" value="1"/>
</dbReference>
<dbReference type="AlphaFoldDB" id="A0A9D1XSU5"/>
<evidence type="ECO:0000259" key="11">
    <source>
        <dbReference type="Pfam" id="PF00593"/>
    </source>
</evidence>
<dbReference type="NCBIfam" id="TIGR04056">
    <property type="entry name" value="OMP_RagA_SusC"/>
    <property type="match status" value="1"/>
</dbReference>
<dbReference type="Gene3D" id="2.60.40.1120">
    <property type="entry name" value="Carboxypeptidase-like, regulatory domain"/>
    <property type="match status" value="1"/>
</dbReference>
<keyword evidence="6 8" id="KW-0472">Membrane</keyword>
<keyword evidence="4 8" id="KW-0812">Transmembrane</keyword>
<dbReference type="FunFam" id="2.60.40.1120:FF:000003">
    <property type="entry name" value="Outer membrane protein Omp121"/>
    <property type="match status" value="1"/>
</dbReference>
<evidence type="ECO:0000256" key="4">
    <source>
        <dbReference type="ARBA" id="ARBA00022692"/>
    </source>
</evidence>
<protein>
    <submittedName>
        <fullName evidence="13">TonB-dependent receptor</fullName>
    </submittedName>
</protein>
<dbReference type="InterPro" id="IPR036942">
    <property type="entry name" value="Beta-barrel_TonB_sf"/>
</dbReference>
<dbReference type="InterPro" id="IPR000531">
    <property type="entry name" value="Beta-barrel_TonB"/>
</dbReference>
<feature type="signal peptide" evidence="10">
    <location>
        <begin position="1"/>
        <end position="28"/>
    </location>
</feature>
<keyword evidence="10" id="KW-0732">Signal</keyword>
<dbReference type="SUPFAM" id="SSF49464">
    <property type="entry name" value="Carboxypeptidase regulatory domain-like"/>
    <property type="match status" value="1"/>
</dbReference>
<organism evidence="13 14">
    <name type="scientific">Candidatus Parabacteroides intestinigallinarum</name>
    <dbReference type="NCBI Taxonomy" id="2838722"/>
    <lineage>
        <taxon>Bacteria</taxon>
        <taxon>Pseudomonadati</taxon>
        <taxon>Bacteroidota</taxon>
        <taxon>Bacteroidia</taxon>
        <taxon>Bacteroidales</taxon>
        <taxon>Tannerellaceae</taxon>
        <taxon>Parabacteroides</taxon>
    </lineage>
</organism>
<dbReference type="InterPro" id="IPR023996">
    <property type="entry name" value="TonB-dep_OMP_SusC/RagA"/>
</dbReference>
<dbReference type="Pfam" id="PF00593">
    <property type="entry name" value="TonB_dep_Rec_b-barrel"/>
    <property type="match status" value="1"/>
</dbReference>
<dbReference type="SUPFAM" id="SSF56935">
    <property type="entry name" value="Porins"/>
    <property type="match status" value="1"/>
</dbReference>
<evidence type="ECO:0000256" key="8">
    <source>
        <dbReference type="PROSITE-ProRule" id="PRU01360"/>
    </source>
</evidence>
<reference evidence="13" key="2">
    <citation type="submission" date="2021-04" db="EMBL/GenBank/DDBJ databases">
        <authorList>
            <person name="Gilroy R."/>
        </authorList>
    </citation>
    <scope>NUCLEOTIDE SEQUENCE</scope>
    <source>
        <strain evidence="13">ChiHecec2B26-12326</strain>
    </source>
</reference>
<evidence type="ECO:0000256" key="6">
    <source>
        <dbReference type="ARBA" id="ARBA00023136"/>
    </source>
</evidence>
<keyword evidence="7 8" id="KW-0998">Cell outer membrane</keyword>
<dbReference type="GO" id="GO:0009279">
    <property type="term" value="C:cell outer membrane"/>
    <property type="evidence" value="ECO:0007669"/>
    <property type="project" value="UniProtKB-SubCell"/>
</dbReference>
<evidence type="ECO:0000256" key="7">
    <source>
        <dbReference type="ARBA" id="ARBA00023237"/>
    </source>
</evidence>
<reference evidence="13" key="1">
    <citation type="journal article" date="2021" name="PeerJ">
        <title>Extensive microbial diversity within the chicken gut microbiome revealed by metagenomics and culture.</title>
        <authorList>
            <person name="Gilroy R."/>
            <person name="Ravi A."/>
            <person name="Getino M."/>
            <person name="Pursley I."/>
            <person name="Horton D.L."/>
            <person name="Alikhan N.F."/>
            <person name="Baker D."/>
            <person name="Gharbi K."/>
            <person name="Hall N."/>
            <person name="Watson M."/>
            <person name="Adriaenssens E.M."/>
            <person name="Foster-Nyarko E."/>
            <person name="Jarju S."/>
            <person name="Secka A."/>
            <person name="Antonio M."/>
            <person name="Oren A."/>
            <person name="Chaudhuri R.R."/>
            <person name="La Ragione R."/>
            <person name="Hildebrand F."/>
            <person name="Pallen M.J."/>
        </authorList>
    </citation>
    <scope>NUCLEOTIDE SEQUENCE</scope>
    <source>
        <strain evidence="13">ChiHecec2B26-12326</strain>
    </source>
</reference>
<dbReference type="InterPro" id="IPR039426">
    <property type="entry name" value="TonB-dep_rcpt-like"/>
</dbReference>
<evidence type="ECO:0000256" key="9">
    <source>
        <dbReference type="RuleBase" id="RU003357"/>
    </source>
</evidence>
<proteinExistence type="inferred from homology"/>
<evidence type="ECO:0000256" key="2">
    <source>
        <dbReference type="ARBA" id="ARBA00022448"/>
    </source>
</evidence>
<keyword evidence="2 8" id="KW-0813">Transport</keyword>
<evidence type="ECO:0000256" key="10">
    <source>
        <dbReference type="SAM" id="SignalP"/>
    </source>
</evidence>
<name>A0A9D1XSU5_9BACT</name>
<dbReference type="InterPro" id="IPR012910">
    <property type="entry name" value="Plug_dom"/>
</dbReference>
<feature type="chain" id="PRO_5039217952" evidence="10">
    <location>
        <begin position="29"/>
        <end position="993"/>
    </location>
</feature>
<dbReference type="EMBL" id="DXEN01000080">
    <property type="protein sequence ID" value="HIX87046.1"/>
    <property type="molecule type" value="Genomic_DNA"/>
</dbReference>
<feature type="domain" description="TonB-dependent receptor-like beta-barrel" evidence="11">
    <location>
        <begin position="398"/>
        <end position="942"/>
    </location>
</feature>
<evidence type="ECO:0000256" key="5">
    <source>
        <dbReference type="ARBA" id="ARBA00023077"/>
    </source>
</evidence>